<keyword evidence="7" id="KW-1185">Reference proteome</keyword>
<name>A0A1Y6K6C6_9CHLR</name>
<dbReference type="Gene3D" id="3.90.550.10">
    <property type="entry name" value="Spore Coat Polysaccharide Biosynthesis Protein SpsA, Chain A"/>
    <property type="match status" value="1"/>
</dbReference>
<evidence type="ECO:0000259" key="5">
    <source>
        <dbReference type="Pfam" id="PF00535"/>
    </source>
</evidence>
<gene>
    <name evidence="6" type="ORF">CFX1CAM_2170</name>
</gene>
<evidence type="ECO:0000256" key="4">
    <source>
        <dbReference type="ARBA" id="ARBA00022679"/>
    </source>
</evidence>
<dbReference type="Proteomes" id="UP000195514">
    <property type="component" value="Chromosome I"/>
</dbReference>
<dbReference type="InterPro" id="IPR001173">
    <property type="entry name" value="Glyco_trans_2-like"/>
</dbReference>
<feature type="domain" description="Glycosyltransferase 2-like" evidence="5">
    <location>
        <begin position="17"/>
        <end position="186"/>
    </location>
</feature>
<comment type="pathway">
    <text evidence="1">Cell wall biogenesis; cell wall polysaccharide biosynthesis.</text>
</comment>
<dbReference type="GO" id="GO:0016757">
    <property type="term" value="F:glycosyltransferase activity"/>
    <property type="evidence" value="ECO:0007669"/>
    <property type="project" value="UniProtKB-KW"/>
</dbReference>
<evidence type="ECO:0000256" key="2">
    <source>
        <dbReference type="ARBA" id="ARBA00006739"/>
    </source>
</evidence>
<reference evidence="7" key="1">
    <citation type="submission" date="2017-05" db="EMBL/GenBank/DDBJ databases">
        <authorList>
            <person name="Kirkegaard R."/>
            <person name="Mcilroy J S."/>
        </authorList>
    </citation>
    <scope>NUCLEOTIDE SEQUENCE [LARGE SCALE GENOMIC DNA]</scope>
</reference>
<sequence>MLKAHNQLSEATPNVWVVTVNWNQAGLTRACVHSLRENNITPFSLLIVDNGSTDQSIEILQQIPADTLIQNPQNLGFAGGFNTGIKYALAQGADYVFMVNNDTLSQPQMLDMLVKAAQSLQADIAAPAVYYANSPERLWSAGGKINPILCAPIDGHSRKKTLPGRPVERDFLTGCALLIHHQVFDKIGFFDEGFFLYYEDLDFFMRAKNMGLAAWLIPQAKLLHHVGASTASENRAHFYYWMGYSSCRYFHKHAKLWQWFFILPWRFAHTLKLSAQLLFSNGYKSLLAYLRGVIAFVFKKPVRAEGNINNR</sequence>
<dbReference type="OrthoDB" id="9813495at2"/>
<keyword evidence="3 6" id="KW-0328">Glycosyltransferase</keyword>
<dbReference type="AlphaFoldDB" id="A0A1Y6K6C6"/>
<dbReference type="PANTHER" id="PTHR43179:SF12">
    <property type="entry name" value="GALACTOFURANOSYLTRANSFERASE GLFT2"/>
    <property type="match status" value="1"/>
</dbReference>
<dbReference type="PANTHER" id="PTHR43179">
    <property type="entry name" value="RHAMNOSYLTRANSFERASE WBBL"/>
    <property type="match status" value="1"/>
</dbReference>
<evidence type="ECO:0000313" key="6">
    <source>
        <dbReference type="EMBL" id="SMX55235.1"/>
    </source>
</evidence>
<organism evidence="6 7">
    <name type="scientific">Candidatus Brevifilum fermentans</name>
    <dbReference type="NCBI Taxonomy" id="1986204"/>
    <lineage>
        <taxon>Bacteria</taxon>
        <taxon>Bacillati</taxon>
        <taxon>Chloroflexota</taxon>
        <taxon>Anaerolineae</taxon>
        <taxon>Anaerolineales</taxon>
        <taxon>Anaerolineaceae</taxon>
        <taxon>Candidatus Brevifilum</taxon>
    </lineage>
</organism>
<dbReference type="SUPFAM" id="SSF53448">
    <property type="entry name" value="Nucleotide-diphospho-sugar transferases"/>
    <property type="match status" value="1"/>
</dbReference>
<evidence type="ECO:0000256" key="3">
    <source>
        <dbReference type="ARBA" id="ARBA00022676"/>
    </source>
</evidence>
<dbReference type="EC" id="2.4.1.-" evidence="6"/>
<evidence type="ECO:0000256" key="1">
    <source>
        <dbReference type="ARBA" id="ARBA00004776"/>
    </source>
</evidence>
<dbReference type="InterPro" id="IPR029044">
    <property type="entry name" value="Nucleotide-diphossugar_trans"/>
</dbReference>
<dbReference type="CDD" id="cd04186">
    <property type="entry name" value="GT_2_like_c"/>
    <property type="match status" value="1"/>
</dbReference>
<dbReference type="EMBL" id="LT859958">
    <property type="protein sequence ID" value="SMX55235.1"/>
    <property type="molecule type" value="Genomic_DNA"/>
</dbReference>
<dbReference type="KEGG" id="abat:CFX1CAM_2170"/>
<dbReference type="Pfam" id="PF00535">
    <property type="entry name" value="Glycos_transf_2"/>
    <property type="match status" value="1"/>
</dbReference>
<protein>
    <submittedName>
        <fullName evidence="6">Putative glycosyltransferase (Family 2)</fullName>
        <ecNumber evidence="6">2.4.1.-</ecNumber>
    </submittedName>
</protein>
<keyword evidence="4 6" id="KW-0808">Transferase</keyword>
<evidence type="ECO:0000313" key="7">
    <source>
        <dbReference type="Proteomes" id="UP000195514"/>
    </source>
</evidence>
<proteinExistence type="inferred from homology"/>
<comment type="similarity">
    <text evidence="2">Belongs to the glycosyltransferase 2 family.</text>
</comment>
<dbReference type="RefSeq" id="WP_087863027.1">
    <property type="nucleotide sequence ID" value="NZ_LT859958.1"/>
</dbReference>
<accession>A0A1Y6K6C6</accession>